<evidence type="ECO:0000256" key="5">
    <source>
        <dbReference type="PROSITE-ProRule" id="PRU00309"/>
    </source>
</evidence>
<keyword evidence="2 5" id="KW-0863">Zinc-finger</keyword>
<dbReference type="SUPFAM" id="SSF57716">
    <property type="entry name" value="Glucocorticoid receptor-like (DNA-binding domain)"/>
    <property type="match status" value="1"/>
</dbReference>
<dbReference type="PANTHER" id="PTHR47577">
    <property type="entry name" value="THAP DOMAIN-CONTAINING PROTEIN 6"/>
    <property type="match status" value="1"/>
</dbReference>
<dbReference type="GO" id="GO:0008270">
    <property type="term" value="F:zinc ion binding"/>
    <property type="evidence" value="ECO:0007669"/>
    <property type="project" value="UniProtKB-KW"/>
</dbReference>
<keyword evidence="9" id="KW-1185">Reference proteome</keyword>
<evidence type="ECO:0000259" key="7">
    <source>
        <dbReference type="PROSITE" id="PS50950"/>
    </source>
</evidence>
<feature type="coiled-coil region" evidence="6">
    <location>
        <begin position="154"/>
        <end position="188"/>
    </location>
</feature>
<dbReference type="PROSITE" id="PS50950">
    <property type="entry name" value="ZF_THAP"/>
    <property type="match status" value="1"/>
</dbReference>
<keyword evidence="4 5" id="KW-0238">DNA-binding</keyword>
<dbReference type="PANTHER" id="PTHR47577:SF2">
    <property type="entry name" value="THAP DOMAIN CONTAINING 9"/>
    <property type="match status" value="1"/>
</dbReference>
<dbReference type="InterPro" id="IPR021896">
    <property type="entry name" value="THAP9-like_HTH"/>
</dbReference>
<dbReference type="Ensembl" id="ENSLLET00000026370.1">
    <property type="protein sequence ID" value="ENSLLEP00000025398.1"/>
    <property type="gene ID" value="ENSLLEG00000016124.1"/>
</dbReference>
<keyword evidence="6" id="KW-0175">Coiled coil</keyword>
<dbReference type="Pfam" id="PF21788">
    <property type="entry name" value="TNP-like_GBD"/>
    <property type="match status" value="1"/>
</dbReference>
<evidence type="ECO:0000256" key="4">
    <source>
        <dbReference type="ARBA" id="ARBA00023125"/>
    </source>
</evidence>
<dbReference type="Pfam" id="PF21787">
    <property type="entry name" value="TNP-like_RNaseH_N"/>
    <property type="match status" value="1"/>
</dbReference>
<dbReference type="GO" id="GO:0003677">
    <property type="term" value="F:DNA binding"/>
    <property type="evidence" value="ECO:0007669"/>
    <property type="project" value="UniProtKB-UniRule"/>
</dbReference>
<dbReference type="Pfam" id="PF12017">
    <property type="entry name" value="Tnp_P_element"/>
    <property type="match status" value="1"/>
</dbReference>
<reference evidence="8" key="1">
    <citation type="submission" date="2025-08" db="UniProtKB">
        <authorList>
            <consortium name="Ensembl"/>
        </authorList>
    </citation>
    <scope>IDENTIFICATION</scope>
</reference>
<dbReference type="OrthoDB" id="7312725at2759"/>
<evidence type="ECO:0000256" key="6">
    <source>
        <dbReference type="SAM" id="Coils"/>
    </source>
</evidence>
<dbReference type="AlphaFoldDB" id="A0A8C5PNA0"/>
<protein>
    <recommendedName>
        <fullName evidence="7">THAP-type domain-containing protein</fullName>
    </recommendedName>
</protein>
<organism evidence="8 9">
    <name type="scientific">Leptobrachium leishanense</name>
    <name type="common">Leishan spiny toad</name>
    <dbReference type="NCBI Taxonomy" id="445787"/>
    <lineage>
        <taxon>Eukaryota</taxon>
        <taxon>Metazoa</taxon>
        <taxon>Chordata</taxon>
        <taxon>Craniata</taxon>
        <taxon>Vertebrata</taxon>
        <taxon>Euteleostomi</taxon>
        <taxon>Amphibia</taxon>
        <taxon>Batrachia</taxon>
        <taxon>Anura</taxon>
        <taxon>Pelobatoidea</taxon>
        <taxon>Megophryidae</taxon>
        <taxon>Leptobrachium</taxon>
    </lineage>
</organism>
<dbReference type="Proteomes" id="UP000694569">
    <property type="component" value="Unplaced"/>
</dbReference>
<dbReference type="InterPro" id="IPR048365">
    <property type="entry name" value="TNP-like_RNaseH_N"/>
</dbReference>
<evidence type="ECO:0000256" key="1">
    <source>
        <dbReference type="ARBA" id="ARBA00022723"/>
    </source>
</evidence>
<dbReference type="InterPro" id="IPR048366">
    <property type="entry name" value="TNP-like_GBD"/>
</dbReference>
<keyword evidence="3" id="KW-0862">Zinc</keyword>
<dbReference type="InterPro" id="IPR048367">
    <property type="entry name" value="TNP-like_RNaseH_C"/>
</dbReference>
<evidence type="ECO:0000313" key="8">
    <source>
        <dbReference type="Ensembl" id="ENSLLEP00000025398.1"/>
    </source>
</evidence>
<dbReference type="Pfam" id="PF05485">
    <property type="entry name" value="THAP"/>
    <property type="match status" value="1"/>
</dbReference>
<dbReference type="SMART" id="SM00692">
    <property type="entry name" value="DM3"/>
    <property type="match status" value="1"/>
</dbReference>
<keyword evidence="1" id="KW-0479">Metal-binding</keyword>
<feature type="domain" description="THAP-type" evidence="7">
    <location>
        <begin position="1"/>
        <end position="89"/>
    </location>
</feature>
<sequence>MPVSCAASGCKSRYTLEARKKGITFHRFPRSNPILLDKWRIAMKRATSTGELWMPSRYQRLCSLHFQQNCFDTTGQTKRLRDDVIPSIFNFPKDLQMEMLECKLEYDPMPDVTGALAEPEIETKAIAVQTVPAIKEASNNCVQLQDHLYFIPDVETLKKKLQASEFSRAQKEKELRNAKEREKRLRQACPTVYKTLRKRKLLSPQLQEKLQLYGDIPMDLFKKPASEYSAQQRLFSLTLQLHDPTSYRYLGQGFKLPLPGPRKLRQWLKTDCDRPGLNSLVLEALLKKKEEHPEVYSSATLAVGIMPIEQHVIFNSQEDELVGFVNLGKSSTAAGSQEVADEALMFFLVGTSGNWEAPVAYFFVKSLTADAQKQFLLHVLHELQDNAIAVDAIALDRNQRNEEMCSLLGCDFFHVKHLRTYFSLPNSDKRHYIVFNVHKELNNISDLLQEAGSFQSPHGLILWRHIDDVLNFQVPLIETQSGNVFPVEMITPLMKIKLTVNKLSCTVADMLSFLQEFKPEMFESSATITFIQIINQLFSVLMSRSPRGKSDNSPVDTSNIHEKLYILQKAEEYLLSLNTNDNCPLYERNRGWHILGLLVNISSFMALLPYLLQHQKYLLTHRFSTDHLQRFFSRIRKSGGSDESPTALQVRREMKNLLSRCGLLHIDKRIMMMNEVSFVNLAGHRVPPVYEPDLQSLFQENAIMLPDFFPGSRTLETVLHNTHSYIAGCVVRRAFTQLSCAKCRCALVTTPAPIMPCDVGAYHLLQLKHERTYFVPSDSVIKVIETAENELSHILKTDYCDPRNHCLLLQHRILSSLGAKNIFNLNGHITETEEGIDNHHFQLLRLVTFLYYRLLQPHITKLTQSKRYKACVKQILTRCTGVFDDYM</sequence>
<dbReference type="InterPro" id="IPR006612">
    <property type="entry name" value="THAP_Znf"/>
</dbReference>
<proteinExistence type="predicted"/>
<evidence type="ECO:0000313" key="9">
    <source>
        <dbReference type="Proteomes" id="UP000694569"/>
    </source>
</evidence>
<reference evidence="8" key="2">
    <citation type="submission" date="2025-09" db="UniProtKB">
        <authorList>
            <consortium name="Ensembl"/>
        </authorList>
    </citation>
    <scope>IDENTIFICATION</scope>
</reference>
<accession>A0A8C5PNA0</accession>
<dbReference type="Pfam" id="PF21789">
    <property type="entry name" value="TNP-like_RNaseH_C"/>
    <property type="match status" value="1"/>
</dbReference>
<name>A0A8C5PNA0_9ANUR</name>
<evidence type="ECO:0000256" key="3">
    <source>
        <dbReference type="ARBA" id="ARBA00022833"/>
    </source>
</evidence>
<dbReference type="SMART" id="SM00980">
    <property type="entry name" value="THAP"/>
    <property type="match status" value="1"/>
</dbReference>
<evidence type="ECO:0000256" key="2">
    <source>
        <dbReference type="ARBA" id="ARBA00022771"/>
    </source>
</evidence>
<dbReference type="GeneTree" id="ENSGT00940000161474"/>